<keyword evidence="1" id="KW-1133">Transmembrane helix</keyword>
<organism evidence="2 3">
    <name type="scientific">Nocardioides piscis</name>
    <dbReference type="NCBI Taxonomy" id="2714938"/>
    <lineage>
        <taxon>Bacteria</taxon>
        <taxon>Bacillati</taxon>
        <taxon>Actinomycetota</taxon>
        <taxon>Actinomycetes</taxon>
        <taxon>Propionibacteriales</taxon>
        <taxon>Nocardioidaceae</taxon>
        <taxon>Nocardioides</taxon>
    </lineage>
</organism>
<protein>
    <submittedName>
        <fullName evidence="2">Uncharacterized protein</fullName>
    </submittedName>
</protein>
<dbReference type="Proteomes" id="UP000502035">
    <property type="component" value="Chromosome"/>
</dbReference>
<gene>
    <name evidence="2" type="ORF">G7071_08290</name>
</gene>
<accession>A0A6G7YFI9</accession>
<evidence type="ECO:0000313" key="3">
    <source>
        <dbReference type="Proteomes" id="UP000502035"/>
    </source>
</evidence>
<keyword evidence="1" id="KW-0812">Transmembrane</keyword>
<reference evidence="2 3" key="1">
    <citation type="submission" date="2020-03" db="EMBL/GenBank/DDBJ databases">
        <title>Nocardioides sp. nov., isolated from fish.</title>
        <authorList>
            <person name="Hyun D.-W."/>
            <person name="Bae J.-W."/>
        </authorList>
    </citation>
    <scope>NUCLEOTIDE SEQUENCE [LARGE SCALE GENOMIC DNA]</scope>
    <source>
        <strain evidence="2 3">HDW12A</strain>
    </source>
</reference>
<dbReference type="EMBL" id="CP049866">
    <property type="protein sequence ID" value="QIK75436.1"/>
    <property type="molecule type" value="Genomic_DNA"/>
</dbReference>
<name>A0A6G7YFI9_9ACTN</name>
<proteinExistence type="predicted"/>
<keyword evidence="1" id="KW-0472">Membrane</keyword>
<feature type="transmembrane region" description="Helical" evidence="1">
    <location>
        <begin position="77"/>
        <end position="98"/>
    </location>
</feature>
<dbReference type="AlphaFoldDB" id="A0A6G7YFI9"/>
<evidence type="ECO:0000256" key="1">
    <source>
        <dbReference type="SAM" id="Phobius"/>
    </source>
</evidence>
<evidence type="ECO:0000313" key="2">
    <source>
        <dbReference type="EMBL" id="QIK75436.1"/>
    </source>
</evidence>
<keyword evidence="3" id="KW-1185">Reference proteome</keyword>
<dbReference type="RefSeq" id="WP_166317257.1">
    <property type="nucleotide sequence ID" value="NZ_CP049866.1"/>
</dbReference>
<feature type="transmembrane region" description="Helical" evidence="1">
    <location>
        <begin position="46"/>
        <end position="71"/>
    </location>
</feature>
<sequence>MEAGTDSWGLLFGSAVVTVVFGSAPLVASLVAATVGGLVTPEQARFFAWCTAVIAATCAAALLLAAGVLVVGPAAEVAFSLVSLLLALVLVAPVVLCVRRARSERP</sequence>
<dbReference type="KEGG" id="npi:G7071_08290"/>
<feature type="transmembrane region" description="Helical" evidence="1">
    <location>
        <begin position="12"/>
        <end position="39"/>
    </location>
</feature>